<reference evidence="2" key="1">
    <citation type="submission" date="2021-03" db="EMBL/GenBank/DDBJ databases">
        <title>Chromosome level genome of the anhydrobiotic midge Polypedilum vanderplanki.</title>
        <authorList>
            <person name="Yoshida Y."/>
            <person name="Kikawada T."/>
            <person name="Gusev O."/>
        </authorList>
    </citation>
    <scope>NUCLEOTIDE SEQUENCE</scope>
    <source>
        <strain evidence="2">NIAS01</strain>
        <tissue evidence="2">Whole body or cell culture</tissue>
    </source>
</reference>
<dbReference type="PANTHER" id="PTHR20905">
    <property type="entry name" value="N-ACETYLTRANSFERASE-RELATED"/>
    <property type="match status" value="1"/>
</dbReference>
<dbReference type="CDD" id="cd04301">
    <property type="entry name" value="NAT_SF"/>
    <property type="match status" value="1"/>
</dbReference>
<protein>
    <recommendedName>
        <fullName evidence="1">N-acetyltransferase domain-containing protein</fullName>
    </recommendedName>
</protein>
<dbReference type="InterPro" id="IPR000182">
    <property type="entry name" value="GNAT_dom"/>
</dbReference>
<proteinExistence type="predicted"/>
<gene>
    <name evidence="2" type="ORF">PVAND_015598</name>
</gene>
<dbReference type="OrthoDB" id="8113373at2759"/>
<dbReference type="Gene3D" id="3.40.630.30">
    <property type="match status" value="1"/>
</dbReference>
<name>A0A9J6BDG5_POLVA</name>
<dbReference type="EMBL" id="JADBJN010000004">
    <property type="protein sequence ID" value="KAG5667624.1"/>
    <property type="molecule type" value="Genomic_DNA"/>
</dbReference>
<dbReference type="Proteomes" id="UP001107558">
    <property type="component" value="Chromosome 4"/>
</dbReference>
<dbReference type="AlphaFoldDB" id="A0A9J6BDG5"/>
<dbReference type="Pfam" id="PF00583">
    <property type="entry name" value="Acetyltransf_1"/>
    <property type="match status" value="1"/>
</dbReference>
<dbReference type="InterPro" id="IPR016181">
    <property type="entry name" value="Acyl_CoA_acyltransferase"/>
</dbReference>
<keyword evidence="3" id="KW-1185">Reference proteome</keyword>
<dbReference type="PANTHER" id="PTHR20905:SF32">
    <property type="entry name" value="ARYLALKYLAMINE N-ACETYLTRANSFERASE-LIKE 7, ISOFORM A"/>
    <property type="match status" value="1"/>
</dbReference>
<evidence type="ECO:0000313" key="2">
    <source>
        <dbReference type="EMBL" id="KAG5667624.1"/>
    </source>
</evidence>
<feature type="domain" description="N-acetyltransferase" evidence="1">
    <location>
        <begin position="156"/>
        <end position="213"/>
    </location>
</feature>
<accession>A0A9J6BDG5</accession>
<dbReference type="SUPFAM" id="SSF55729">
    <property type="entry name" value="Acyl-CoA N-acyltransferases (Nat)"/>
    <property type="match status" value="1"/>
</dbReference>
<sequence>MKKFTRPSSLEYPTIYYKFKALDIDGETKVQYRIQDFPRDRHEDGVKFMINYFVDEVPTFKARDIGSDRVALIEGSRLWRDILAEDISIACFKEESDEIISMNLLTVKTKFDDDSENCDDDDNTKIHSRNLNDILHMHNLLQKQFDPFKHYGVDAYLYACGLAVHPDYRGRGIATEMFKVRPLLLKALGLKVATSHFVGVGGQNAAAKACYEENLVISYDELYKINTDYYFSGVDNSNVKIMSLILPE</sequence>
<evidence type="ECO:0000259" key="1">
    <source>
        <dbReference type="Pfam" id="PF00583"/>
    </source>
</evidence>
<dbReference type="GO" id="GO:0008080">
    <property type="term" value="F:N-acetyltransferase activity"/>
    <property type="evidence" value="ECO:0007669"/>
    <property type="project" value="TreeGrafter"/>
</dbReference>
<evidence type="ECO:0000313" key="3">
    <source>
        <dbReference type="Proteomes" id="UP001107558"/>
    </source>
</evidence>
<comment type="caution">
    <text evidence="2">The sequence shown here is derived from an EMBL/GenBank/DDBJ whole genome shotgun (WGS) entry which is preliminary data.</text>
</comment>
<organism evidence="2 3">
    <name type="scientific">Polypedilum vanderplanki</name>
    <name type="common">Sleeping chironomid midge</name>
    <dbReference type="NCBI Taxonomy" id="319348"/>
    <lineage>
        <taxon>Eukaryota</taxon>
        <taxon>Metazoa</taxon>
        <taxon>Ecdysozoa</taxon>
        <taxon>Arthropoda</taxon>
        <taxon>Hexapoda</taxon>
        <taxon>Insecta</taxon>
        <taxon>Pterygota</taxon>
        <taxon>Neoptera</taxon>
        <taxon>Endopterygota</taxon>
        <taxon>Diptera</taxon>
        <taxon>Nematocera</taxon>
        <taxon>Chironomoidea</taxon>
        <taxon>Chironomidae</taxon>
        <taxon>Chironominae</taxon>
        <taxon>Polypedilum</taxon>
        <taxon>Polypedilum</taxon>
    </lineage>
</organism>